<organism evidence="1">
    <name type="scientific">Anguilla anguilla</name>
    <name type="common">European freshwater eel</name>
    <name type="synonym">Muraena anguilla</name>
    <dbReference type="NCBI Taxonomy" id="7936"/>
    <lineage>
        <taxon>Eukaryota</taxon>
        <taxon>Metazoa</taxon>
        <taxon>Chordata</taxon>
        <taxon>Craniata</taxon>
        <taxon>Vertebrata</taxon>
        <taxon>Euteleostomi</taxon>
        <taxon>Actinopterygii</taxon>
        <taxon>Neopterygii</taxon>
        <taxon>Teleostei</taxon>
        <taxon>Anguilliformes</taxon>
        <taxon>Anguillidae</taxon>
        <taxon>Anguilla</taxon>
    </lineage>
</organism>
<accession>A0A0E9UQ61</accession>
<reference evidence="1" key="2">
    <citation type="journal article" date="2015" name="Fish Shellfish Immunol.">
        <title>Early steps in the European eel (Anguilla anguilla)-Vibrio vulnificus interaction in the gills: Role of the RtxA13 toxin.</title>
        <authorList>
            <person name="Callol A."/>
            <person name="Pajuelo D."/>
            <person name="Ebbesson L."/>
            <person name="Teles M."/>
            <person name="MacKenzie S."/>
            <person name="Amaro C."/>
        </authorList>
    </citation>
    <scope>NUCLEOTIDE SEQUENCE</scope>
</reference>
<dbReference type="EMBL" id="GBXM01041247">
    <property type="protein sequence ID" value="JAH67330.1"/>
    <property type="molecule type" value="Transcribed_RNA"/>
</dbReference>
<sequence length="41" mass="4762">MISMGHCMQAMAEPTQSRSSVRSLACRCLRLHILQWNYITH</sequence>
<protein>
    <submittedName>
        <fullName evidence="1">Uncharacterized protein</fullName>
    </submittedName>
</protein>
<reference evidence="1" key="1">
    <citation type="submission" date="2014-11" db="EMBL/GenBank/DDBJ databases">
        <authorList>
            <person name="Amaro Gonzalez C."/>
        </authorList>
    </citation>
    <scope>NUCLEOTIDE SEQUENCE</scope>
</reference>
<dbReference type="AlphaFoldDB" id="A0A0E9UQ61"/>
<name>A0A0E9UQ61_ANGAN</name>
<evidence type="ECO:0000313" key="1">
    <source>
        <dbReference type="EMBL" id="JAH67330.1"/>
    </source>
</evidence>
<proteinExistence type="predicted"/>